<dbReference type="Proteomes" id="UP000316626">
    <property type="component" value="Unassembled WGS sequence"/>
</dbReference>
<evidence type="ECO:0000313" key="2">
    <source>
        <dbReference type="Proteomes" id="UP000316626"/>
    </source>
</evidence>
<protein>
    <submittedName>
        <fullName evidence="1">Uncharacterized protein</fullName>
    </submittedName>
</protein>
<evidence type="ECO:0000313" key="1">
    <source>
        <dbReference type="EMBL" id="TQR20846.1"/>
    </source>
</evidence>
<dbReference type="OrthoDB" id="2988647at2"/>
<sequence>MNEVRMLCDSIKENNTIMSINKTINYNAAKSVLKYENGDEIKLTEEDFVQQSTAFFAEIESKFL</sequence>
<dbReference type="RefSeq" id="WP_142641381.1">
    <property type="nucleotide sequence ID" value="NZ_VDGI01000003.1"/>
</dbReference>
<comment type="caution">
    <text evidence="1">The sequence shown here is derived from an EMBL/GenBank/DDBJ whole genome shotgun (WGS) entry which is preliminary data.</text>
</comment>
<reference evidence="1 2" key="1">
    <citation type="submission" date="2019-06" db="EMBL/GenBank/DDBJ databases">
        <title>Psychrobacillus vulpis sp. nov., a new species isolated from feces of a red fox that inhabits in The Tablas de Daimiel Natural Park, Albacete, Spain.</title>
        <authorList>
            <person name="Rodriguez M."/>
            <person name="Reina J.C."/>
            <person name="Bejar V."/>
            <person name="Llamas I."/>
        </authorList>
    </citation>
    <scope>NUCLEOTIDE SEQUENCE [LARGE SCALE GENOMIC DNA]</scope>
    <source>
        <strain evidence="1 2">Z8</strain>
    </source>
</reference>
<proteinExistence type="predicted"/>
<gene>
    <name evidence="1" type="ORF">FG384_04420</name>
</gene>
<dbReference type="AlphaFoldDB" id="A0A544TTV6"/>
<accession>A0A544TTV6</accession>
<dbReference type="EMBL" id="VDGI01000003">
    <property type="protein sequence ID" value="TQR20846.1"/>
    <property type="molecule type" value="Genomic_DNA"/>
</dbReference>
<name>A0A544TTV6_9BACI</name>
<organism evidence="1 2">
    <name type="scientific">Psychrobacillus vulpis</name>
    <dbReference type="NCBI Taxonomy" id="2325572"/>
    <lineage>
        <taxon>Bacteria</taxon>
        <taxon>Bacillati</taxon>
        <taxon>Bacillota</taxon>
        <taxon>Bacilli</taxon>
        <taxon>Bacillales</taxon>
        <taxon>Bacillaceae</taxon>
        <taxon>Psychrobacillus</taxon>
    </lineage>
</organism>
<keyword evidence="2" id="KW-1185">Reference proteome</keyword>